<dbReference type="Proteomes" id="UP000637788">
    <property type="component" value="Unassembled WGS sequence"/>
</dbReference>
<dbReference type="InterPro" id="IPR036291">
    <property type="entry name" value="NAD(P)-bd_dom_sf"/>
</dbReference>
<gene>
    <name evidence="6" type="ORF">GCM10010094_43400</name>
</gene>
<dbReference type="InterPro" id="IPR020904">
    <property type="entry name" value="Sc_DH/Rdtase_CS"/>
</dbReference>
<dbReference type="GO" id="GO:0016020">
    <property type="term" value="C:membrane"/>
    <property type="evidence" value="ECO:0007669"/>
    <property type="project" value="TreeGrafter"/>
</dbReference>
<dbReference type="GO" id="GO:0016491">
    <property type="term" value="F:oxidoreductase activity"/>
    <property type="evidence" value="ECO:0007669"/>
    <property type="project" value="UniProtKB-KW"/>
</dbReference>
<comment type="similarity">
    <text evidence="1 3">Belongs to the short-chain dehydrogenases/reductases (SDR) family.</text>
</comment>
<evidence type="ECO:0000256" key="2">
    <source>
        <dbReference type="ARBA" id="ARBA00023002"/>
    </source>
</evidence>
<dbReference type="AlphaFoldDB" id="A0A917VHB8"/>
<dbReference type="RefSeq" id="WP_189323538.1">
    <property type="nucleotide sequence ID" value="NZ_BMPQ01000010.1"/>
</dbReference>
<dbReference type="Pfam" id="PF00106">
    <property type="entry name" value="adh_short"/>
    <property type="match status" value="1"/>
</dbReference>
<dbReference type="NCBIfam" id="NF005495">
    <property type="entry name" value="PRK07109.1"/>
    <property type="match status" value="1"/>
</dbReference>
<keyword evidence="2" id="KW-0560">Oxidoreductase</keyword>
<dbReference type="InterPro" id="IPR057326">
    <property type="entry name" value="KR_dom"/>
</dbReference>
<dbReference type="FunFam" id="3.40.50.720:FF:000084">
    <property type="entry name" value="Short-chain dehydrogenase reductase"/>
    <property type="match status" value="1"/>
</dbReference>
<evidence type="ECO:0000256" key="4">
    <source>
        <dbReference type="SAM" id="MobiDB-lite"/>
    </source>
</evidence>
<dbReference type="PANTHER" id="PTHR44196:SF1">
    <property type="entry name" value="DEHYDROGENASE_REDUCTASE SDR FAMILY MEMBER 7B"/>
    <property type="match status" value="1"/>
</dbReference>
<evidence type="ECO:0000256" key="1">
    <source>
        <dbReference type="ARBA" id="ARBA00006484"/>
    </source>
</evidence>
<protein>
    <submittedName>
        <fullName evidence="6">Short-chain dehydrogenase</fullName>
    </submittedName>
</protein>
<sequence length="335" mass="35588">MRLKDHVVVVTGASSGIGRATAEAFARKGCAVVLAARREEALRATAQECEKHRGARALVVPTDTTDVRAVEELARRAVEELGRIDVWVNNAAVNAFGRFEDVPLEDFRKVLDVDVMGYVHGARAALPVMRGQGTGTLINISSVVGATSQPYSHPYSMSKHAVQGLGSSLRQQLQVEGVKGIQVCTVMPATIDTPHFEQAANYTGRKVVAMPPVYSPERVARAVVDLVRHPRREVVVGPAGRALVRQSRRTPGIAERAMARQAGKTHLSHDEEAPATHGTLHVPAPGEGAVHGGWDGRRRTAMRRTAAAAALAGAAVTAGRRMSRGPVGALTGRGA</sequence>
<dbReference type="EMBL" id="BMPQ01000010">
    <property type="protein sequence ID" value="GGK77494.1"/>
    <property type="molecule type" value="Genomic_DNA"/>
</dbReference>
<comment type="caution">
    <text evidence="6">The sequence shown here is derived from an EMBL/GenBank/DDBJ whole genome shotgun (WGS) entry which is preliminary data.</text>
</comment>
<evidence type="ECO:0000256" key="3">
    <source>
        <dbReference type="RuleBase" id="RU000363"/>
    </source>
</evidence>
<dbReference type="InterPro" id="IPR002347">
    <property type="entry name" value="SDR_fam"/>
</dbReference>
<dbReference type="SUPFAM" id="SSF51735">
    <property type="entry name" value="NAD(P)-binding Rossmann-fold domains"/>
    <property type="match status" value="1"/>
</dbReference>
<feature type="domain" description="Ketoreductase" evidence="5">
    <location>
        <begin position="6"/>
        <end position="187"/>
    </location>
</feature>
<dbReference type="SMART" id="SM00822">
    <property type="entry name" value="PKS_KR"/>
    <property type="match status" value="1"/>
</dbReference>
<evidence type="ECO:0000259" key="5">
    <source>
        <dbReference type="SMART" id="SM00822"/>
    </source>
</evidence>
<dbReference type="Gene3D" id="3.40.50.720">
    <property type="entry name" value="NAD(P)-binding Rossmann-like Domain"/>
    <property type="match status" value="1"/>
</dbReference>
<reference evidence="6" key="1">
    <citation type="journal article" date="2014" name="Int. J. Syst. Evol. Microbiol.">
        <title>Complete genome sequence of Corynebacterium casei LMG S-19264T (=DSM 44701T), isolated from a smear-ripened cheese.</title>
        <authorList>
            <consortium name="US DOE Joint Genome Institute (JGI-PGF)"/>
            <person name="Walter F."/>
            <person name="Albersmeier A."/>
            <person name="Kalinowski J."/>
            <person name="Ruckert C."/>
        </authorList>
    </citation>
    <scope>NUCLEOTIDE SEQUENCE</scope>
    <source>
        <strain evidence="6">JCM 3035</strain>
    </source>
</reference>
<dbReference type="PANTHER" id="PTHR44196">
    <property type="entry name" value="DEHYDROGENASE/REDUCTASE SDR FAMILY MEMBER 7B"/>
    <property type="match status" value="1"/>
</dbReference>
<proteinExistence type="inferred from homology"/>
<name>A0A917VHB8_9ACTN</name>
<evidence type="ECO:0000313" key="7">
    <source>
        <dbReference type="Proteomes" id="UP000637788"/>
    </source>
</evidence>
<dbReference type="PROSITE" id="PS00061">
    <property type="entry name" value="ADH_SHORT"/>
    <property type="match status" value="1"/>
</dbReference>
<organism evidence="6 7">
    <name type="scientific">Streptomyces flaveus</name>
    <dbReference type="NCBI Taxonomy" id="66370"/>
    <lineage>
        <taxon>Bacteria</taxon>
        <taxon>Bacillati</taxon>
        <taxon>Actinomycetota</taxon>
        <taxon>Actinomycetes</taxon>
        <taxon>Kitasatosporales</taxon>
        <taxon>Streptomycetaceae</taxon>
        <taxon>Streptomyces</taxon>
        <taxon>Streptomyces aurantiacus group</taxon>
    </lineage>
</organism>
<dbReference type="PRINTS" id="PR00081">
    <property type="entry name" value="GDHRDH"/>
</dbReference>
<evidence type="ECO:0000313" key="6">
    <source>
        <dbReference type="EMBL" id="GGK77494.1"/>
    </source>
</evidence>
<reference evidence="6" key="2">
    <citation type="submission" date="2020-09" db="EMBL/GenBank/DDBJ databases">
        <authorList>
            <person name="Sun Q."/>
            <person name="Ohkuma M."/>
        </authorList>
    </citation>
    <scope>NUCLEOTIDE SEQUENCE</scope>
    <source>
        <strain evidence="6">JCM 3035</strain>
    </source>
</reference>
<feature type="region of interest" description="Disordered" evidence="4">
    <location>
        <begin position="264"/>
        <end position="287"/>
    </location>
</feature>
<accession>A0A917VHB8</accession>
<keyword evidence="7" id="KW-1185">Reference proteome</keyword>
<dbReference type="PRINTS" id="PR00080">
    <property type="entry name" value="SDRFAMILY"/>
</dbReference>